<dbReference type="EMBL" id="JASWJB010000231">
    <property type="protein sequence ID" value="KAK2593047.1"/>
    <property type="molecule type" value="Genomic_DNA"/>
</dbReference>
<evidence type="ECO:0000313" key="3">
    <source>
        <dbReference type="Proteomes" id="UP001251528"/>
    </source>
</evidence>
<sequence length="273" mass="30821">MATIAAPVMAKGAGCTNLSRIKKFKNPKPAELENAFERLDEAKIRDHYDSYLSGTDASRYLYELPTLEIVHSSDVILIRGSSSRCASDCACHDTMEIKRRSREYVRNYMGYNADERCYVFTGQRRLFPQFLKRTAAVFKAKQIETAYLQPRDVAIPLEGVNPGYDYEQFAKYIETLDCILFLPPMVEDPLRLDVSALDQKVSPEQMNGPASYGLLVEVGQSPSDVKEDLQRTLGEQVSETEQAPVSSGKPDPAKILPTSRYALRDRRSNVQYK</sequence>
<feature type="compositionally biased region" description="Basic and acidic residues" evidence="1">
    <location>
        <begin position="262"/>
        <end position="273"/>
    </location>
</feature>
<proteinExistence type="predicted"/>
<feature type="region of interest" description="Disordered" evidence="1">
    <location>
        <begin position="222"/>
        <end position="273"/>
    </location>
</feature>
<feature type="compositionally biased region" description="Polar residues" evidence="1">
    <location>
        <begin position="233"/>
        <end position="245"/>
    </location>
</feature>
<protein>
    <submittedName>
        <fullName evidence="2">Uncharacterized protein</fullName>
    </submittedName>
</protein>
<keyword evidence="3" id="KW-1185">Reference proteome</keyword>
<evidence type="ECO:0000313" key="2">
    <source>
        <dbReference type="EMBL" id="KAK2593047.1"/>
    </source>
</evidence>
<accession>A0AAJ0CK03</accession>
<reference evidence="2" key="1">
    <citation type="submission" date="2023-06" db="EMBL/GenBank/DDBJ databases">
        <title>Conoideocrella luteorostrata (Hypocreales: Clavicipitaceae), a potential biocontrol fungus for elongate hemlock scale in United States Christmas tree production areas.</title>
        <authorList>
            <person name="Barrett H."/>
            <person name="Lovett B."/>
            <person name="Macias A.M."/>
            <person name="Stajich J.E."/>
            <person name="Kasson M.T."/>
        </authorList>
    </citation>
    <scope>NUCLEOTIDE SEQUENCE</scope>
    <source>
        <strain evidence="2">ARSEF 14590</strain>
    </source>
</reference>
<name>A0AAJ0CK03_9HYPO</name>
<gene>
    <name evidence="2" type="ORF">QQS21_009255</name>
</gene>
<dbReference type="AlphaFoldDB" id="A0AAJ0CK03"/>
<evidence type="ECO:0000256" key="1">
    <source>
        <dbReference type="SAM" id="MobiDB-lite"/>
    </source>
</evidence>
<comment type="caution">
    <text evidence="2">The sequence shown here is derived from an EMBL/GenBank/DDBJ whole genome shotgun (WGS) entry which is preliminary data.</text>
</comment>
<organism evidence="2 3">
    <name type="scientific">Conoideocrella luteorostrata</name>
    <dbReference type="NCBI Taxonomy" id="1105319"/>
    <lineage>
        <taxon>Eukaryota</taxon>
        <taxon>Fungi</taxon>
        <taxon>Dikarya</taxon>
        <taxon>Ascomycota</taxon>
        <taxon>Pezizomycotina</taxon>
        <taxon>Sordariomycetes</taxon>
        <taxon>Hypocreomycetidae</taxon>
        <taxon>Hypocreales</taxon>
        <taxon>Clavicipitaceae</taxon>
        <taxon>Conoideocrella</taxon>
    </lineage>
</organism>
<dbReference type="Proteomes" id="UP001251528">
    <property type="component" value="Unassembled WGS sequence"/>
</dbReference>